<dbReference type="Pfam" id="PF02518">
    <property type="entry name" value="HATPase_c"/>
    <property type="match status" value="1"/>
</dbReference>
<dbReference type="Gene3D" id="3.40.50.2300">
    <property type="match status" value="1"/>
</dbReference>
<dbReference type="CDD" id="cd00082">
    <property type="entry name" value="HisKA"/>
    <property type="match status" value="1"/>
</dbReference>
<gene>
    <name evidence="7" type="ORF">K678_01291</name>
</gene>
<dbReference type="PROSITE" id="PS50110">
    <property type="entry name" value="RESPONSE_REGULATORY"/>
    <property type="match status" value="1"/>
</dbReference>
<dbReference type="STRING" id="1316936.K678_01291"/>
<dbReference type="SUPFAM" id="SSF47384">
    <property type="entry name" value="Homodimeric domain of signal transducing histidine kinase"/>
    <property type="match status" value="1"/>
</dbReference>
<dbReference type="PANTHER" id="PTHR43065">
    <property type="entry name" value="SENSOR HISTIDINE KINASE"/>
    <property type="match status" value="1"/>
</dbReference>
<dbReference type="GO" id="GO:0000155">
    <property type="term" value="F:phosphorelay sensor kinase activity"/>
    <property type="evidence" value="ECO:0007669"/>
    <property type="project" value="InterPro"/>
</dbReference>
<evidence type="ECO:0000256" key="2">
    <source>
        <dbReference type="ARBA" id="ARBA00012438"/>
    </source>
</evidence>
<accession>S9TXZ9</accession>
<dbReference type="InterPro" id="IPR004358">
    <property type="entry name" value="Sig_transdc_His_kin-like_C"/>
</dbReference>
<dbReference type="RefSeq" id="WP_021130646.1">
    <property type="nucleotide sequence ID" value="NZ_AQPH01000003.1"/>
</dbReference>
<evidence type="ECO:0000256" key="1">
    <source>
        <dbReference type="ARBA" id="ARBA00000085"/>
    </source>
</evidence>
<feature type="domain" description="Response regulatory" evidence="6">
    <location>
        <begin position="464"/>
        <end position="578"/>
    </location>
</feature>
<dbReference type="InterPro" id="IPR003594">
    <property type="entry name" value="HATPase_dom"/>
</dbReference>
<dbReference type="InterPro" id="IPR036097">
    <property type="entry name" value="HisK_dim/P_sf"/>
</dbReference>
<dbReference type="Gene3D" id="3.30.565.10">
    <property type="entry name" value="Histidine kinase-like ATPase, C-terminal domain"/>
    <property type="match status" value="1"/>
</dbReference>
<organism evidence="7 8">
    <name type="scientific">Magnetospirillum fulvum MGU-K5</name>
    <dbReference type="NCBI Taxonomy" id="1316936"/>
    <lineage>
        <taxon>Bacteria</taxon>
        <taxon>Pseudomonadati</taxon>
        <taxon>Pseudomonadota</taxon>
        <taxon>Alphaproteobacteria</taxon>
        <taxon>Rhodospirillales</taxon>
        <taxon>Rhodospirillaceae</taxon>
        <taxon>Magnetospirillum</taxon>
    </lineage>
</organism>
<dbReference type="PRINTS" id="PR00344">
    <property type="entry name" value="BCTRLSENSOR"/>
</dbReference>
<dbReference type="SMART" id="SM00388">
    <property type="entry name" value="HisKA"/>
    <property type="match status" value="1"/>
</dbReference>
<evidence type="ECO:0000313" key="7">
    <source>
        <dbReference type="EMBL" id="EPY03235.1"/>
    </source>
</evidence>
<dbReference type="InterPro" id="IPR005467">
    <property type="entry name" value="His_kinase_dom"/>
</dbReference>
<evidence type="ECO:0000259" key="5">
    <source>
        <dbReference type="PROSITE" id="PS50109"/>
    </source>
</evidence>
<feature type="domain" description="Histidine kinase" evidence="5">
    <location>
        <begin position="222"/>
        <end position="444"/>
    </location>
</feature>
<evidence type="ECO:0000313" key="8">
    <source>
        <dbReference type="Proteomes" id="UP000015350"/>
    </source>
</evidence>
<dbReference type="EMBL" id="AQPH01000003">
    <property type="protein sequence ID" value="EPY03235.1"/>
    <property type="molecule type" value="Genomic_DNA"/>
</dbReference>
<evidence type="ECO:0000256" key="3">
    <source>
        <dbReference type="ARBA" id="ARBA00022553"/>
    </source>
</evidence>
<dbReference type="AlphaFoldDB" id="S9TXZ9"/>
<proteinExistence type="predicted"/>
<protein>
    <recommendedName>
        <fullName evidence="2">histidine kinase</fullName>
        <ecNumber evidence="2">2.7.13.3</ecNumber>
    </recommendedName>
</protein>
<evidence type="ECO:0000256" key="4">
    <source>
        <dbReference type="PROSITE-ProRule" id="PRU00169"/>
    </source>
</evidence>
<dbReference type="InterPro" id="IPR003661">
    <property type="entry name" value="HisK_dim/P_dom"/>
</dbReference>
<reference evidence="7 8" key="1">
    <citation type="submission" date="2013-04" db="EMBL/GenBank/DDBJ databases">
        <authorList>
            <person name="Kuznetsov B."/>
            <person name="Ivanovsky R."/>
        </authorList>
    </citation>
    <scope>NUCLEOTIDE SEQUENCE [LARGE SCALE GENOMIC DNA]</scope>
    <source>
        <strain evidence="7 8">MGU-K5</strain>
    </source>
</reference>
<dbReference type="InterPro" id="IPR011006">
    <property type="entry name" value="CheY-like_superfamily"/>
</dbReference>
<dbReference type="SUPFAM" id="SSF52172">
    <property type="entry name" value="CheY-like"/>
    <property type="match status" value="1"/>
</dbReference>
<dbReference type="Gene3D" id="1.10.287.130">
    <property type="match status" value="1"/>
</dbReference>
<sequence length="593" mass="62835">MPARHPIDPEECFGRLQTEFVAAPDEAILESIGDLGRMMAVSGLPLEGVLDVHCAGLSEALRLAPTQSDEVVSAATICLSELMVAWRTTTENIGLRPAETPEHGPPLFLRFFADGHIAVEDWDAPAALPVTDGPPPSTLDNLLADLAPLARRDHLAAALRNRRILVAECRPFASGRRFKLVICPFQQGDGIVALHDVTEQLALAEARQQRQKLESLGQLAGGIAHEINNLLQPILYAAKFIQEDHPDQPDIVENAQIIVDSANTAAGVVRGILAFSRRNAMRRETVRLGPTVAVELDRLRTTLPAGVALIADLDRAGDATTEANAGEVSQILRNLVGNAADAMTGEGRVSVALDPLDLGKTEALRLAVPEGRYLRLSVSDDGPGIPPAVVGRIFDPFFTTKGVGKGTGLGLSIVRGIIESWKGTIALREGGPGTTFDLFFPISTVVTAAASAAAPAIPAGDGRVILVVDDDSRIRSGVVRILDRAGYRPREAASAREALAFLDTASADLVLTDLMMPDGDGVELISQARARWPTLPLLAITGSGESDIKARAEQAGASAFLSKPVSSETLLKTIAASIRSQPDGHADDNPTRV</sequence>
<name>S9TXZ9_MAGFU</name>
<dbReference type="PANTHER" id="PTHR43065:SF42">
    <property type="entry name" value="TWO-COMPONENT SENSOR PPRA"/>
    <property type="match status" value="1"/>
</dbReference>
<comment type="caution">
    <text evidence="7">The sequence shown here is derived from an EMBL/GenBank/DDBJ whole genome shotgun (WGS) entry which is preliminary data.</text>
</comment>
<dbReference type="Pfam" id="PF00072">
    <property type="entry name" value="Response_reg"/>
    <property type="match status" value="1"/>
</dbReference>
<dbReference type="PROSITE" id="PS50109">
    <property type="entry name" value="HIS_KIN"/>
    <property type="match status" value="1"/>
</dbReference>
<evidence type="ECO:0000259" key="6">
    <source>
        <dbReference type="PROSITE" id="PS50110"/>
    </source>
</evidence>
<dbReference type="InterPro" id="IPR036890">
    <property type="entry name" value="HATPase_C_sf"/>
</dbReference>
<keyword evidence="3 4" id="KW-0597">Phosphoprotein</keyword>
<dbReference type="Proteomes" id="UP000015350">
    <property type="component" value="Unassembled WGS sequence"/>
</dbReference>
<dbReference type="SUPFAM" id="SSF55874">
    <property type="entry name" value="ATPase domain of HSP90 chaperone/DNA topoisomerase II/histidine kinase"/>
    <property type="match status" value="1"/>
</dbReference>
<feature type="modified residue" description="4-aspartylphosphate" evidence="4">
    <location>
        <position position="513"/>
    </location>
</feature>
<dbReference type="EC" id="2.7.13.3" evidence="2"/>
<dbReference type="SMART" id="SM00448">
    <property type="entry name" value="REC"/>
    <property type="match status" value="1"/>
</dbReference>
<dbReference type="eggNOG" id="COG4191">
    <property type="taxonomic scope" value="Bacteria"/>
</dbReference>
<dbReference type="InterPro" id="IPR001789">
    <property type="entry name" value="Sig_transdc_resp-reg_receiver"/>
</dbReference>
<comment type="catalytic activity">
    <reaction evidence="1">
        <text>ATP + protein L-histidine = ADP + protein N-phospho-L-histidine.</text>
        <dbReference type="EC" id="2.7.13.3"/>
    </reaction>
</comment>
<dbReference type="CDD" id="cd00156">
    <property type="entry name" value="REC"/>
    <property type="match status" value="1"/>
</dbReference>
<dbReference type="SMART" id="SM00387">
    <property type="entry name" value="HATPase_c"/>
    <property type="match status" value="1"/>
</dbReference>
<dbReference type="PATRIC" id="fig|1316936.3.peg.255"/>